<evidence type="ECO:0000313" key="6">
    <source>
        <dbReference type="Proteomes" id="UP000235023"/>
    </source>
</evidence>
<feature type="chain" id="PRO_5014417828" description="alpha-galactosidase" evidence="3">
    <location>
        <begin position="18"/>
        <end position="297"/>
    </location>
</feature>
<accession>A0A2J5IA41</accession>
<dbReference type="GO" id="GO:0004557">
    <property type="term" value="F:alpha-galactosidase activity"/>
    <property type="evidence" value="ECO:0007669"/>
    <property type="project" value="UniProtKB-EC"/>
</dbReference>
<dbReference type="PANTHER" id="PTHR35273:SF2">
    <property type="entry name" value="ALPHA-GALACTOSIDASE"/>
    <property type="match status" value="1"/>
</dbReference>
<sequence>MMPVLLSALLLLHGAIALPASSLHETSYDSDVSTHTIPNTPAAIWQPPLGTDWEIVLLSPPTTYDDKVAIYDLDVWDNPKETVGSRHAKGQKVVCYFSAGTWESWRPDASQFPDEVLGNNLEKWSGGENVERWLDIRAGVVRAAMRARIANAQEKGCDAVDPDNVDIHDNDNGFSLSANDSLDYVQWLIIEAHRRGMAFGLKNAPDILPSIMTNIQFAVNEECVQKGDCHLYDSFVAAKKPVLHIEYPKGDDSNNDPVPGEEMAAACAFMQSHRFSTLIKNMDLDEWVQHCRTMLSV</sequence>
<reference evidence="6" key="1">
    <citation type="submission" date="2017-12" db="EMBL/GenBank/DDBJ databases">
        <authorList>
            <consortium name="DOE Joint Genome Institute"/>
            <person name="Mondo S.J."/>
            <person name="Kjaerbolling I."/>
            <person name="Vesth T.C."/>
            <person name="Frisvad J.C."/>
            <person name="Nybo J.L."/>
            <person name="Theobald S."/>
            <person name="Kuo A."/>
            <person name="Bowyer P."/>
            <person name="Matsuda Y."/>
            <person name="Lyhne E.K."/>
            <person name="Kogle M.E."/>
            <person name="Clum A."/>
            <person name="Lipzen A."/>
            <person name="Salamov A."/>
            <person name="Ngan C.Y."/>
            <person name="Daum C."/>
            <person name="Chiniquy J."/>
            <person name="Barry K."/>
            <person name="LaButti K."/>
            <person name="Haridas S."/>
            <person name="Simmons B.A."/>
            <person name="Magnuson J.K."/>
            <person name="Mortensen U.H."/>
            <person name="Larsen T.O."/>
            <person name="Grigoriev I.V."/>
            <person name="Baker S.E."/>
            <person name="Andersen M.R."/>
            <person name="Nordberg H.P."/>
            <person name="Cantor M.N."/>
            <person name="Hua S.X."/>
        </authorList>
    </citation>
    <scope>NUCLEOTIDE SEQUENCE [LARGE SCALE GENOMIC DNA]</scope>
    <source>
        <strain evidence="6">IBT 19404</strain>
    </source>
</reference>
<evidence type="ECO:0000259" key="4">
    <source>
        <dbReference type="Pfam" id="PF03537"/>
    </source>
</evidence>
<keyword evidence="3" id="KW-0732">Signal</keyword>
<feature type="domain" description="Glycoside-hydrolase family GH114 TIM-barrel" evidence="4">
    <location>
        <begin position="53"/>
        <end position="287"/>
    </location>
</feature>
<dbReference type="InterPro" id="IPR013785">
    <property type="entry name" value="Aldolase_TIM"/>
</dbReference>
<comment type="catalytic activity">
    <reaction evidence="1">
        <text>Hydrolysis of terminal, non-reducing alpha-D-galactose residues in alpha-D-galactosides, including galactose oligosaccharides, galactomannans and galactolipids.</text>
        <dbReference type="EC" id="3.2.1.22"/>
    </reaction>
</comment>
<dbReference type="EMBL" id="KZ559496">
    <property type="protein sequence ID" value="PLN86952.1"/>
    <property type="molecule type" value="Genomic_DNA"/>
</dbReference>
<dbReference type="InterPro" id="IPR004352">
    <property type="entry name" value="GH114_TIM-barrel"/>
</dbReference>
<evidence type="ECO:0000313" key="5">
    <source>
        <dbReference type="EMBL" id="PLN86952.1"/>
    </source>
</evidence>
<evidence type="ECO:0000256" key="3">
    <source>
        <dbReference type="SAM" id="SignalP"/>
    </source>
</evidence>
<dbReference type="Pfam" id="PF03537">
    <property type="entry name" value="Glyco_hydro_114"/>
    <property type="match status" value="1"/>
</dbReference>
<gene>
    <name evidence="5" type="ORF">BDW42DRAFT_198402</name>
</gene>
<dbReference type="EC" id="3.2.1.22" evidence="2"/>
<keyword evidence="5" id="KW-0378">Hydrolase</keyword>
<name>A0A2J5IA41_9EURO</name>
<keyword evidence="6" id="KW-1185">Reference proteome</keyword>
<dbReference type="Gene3D" id="3.20.20.70">
    <property type="entry name" value="Aldolase class I"/>
    <property type="match status" value="1"/>
</dbReference>
<dbReference type="OrthoDB" id="2108802at2759"/>
<dbReference type="AlphaFoldDB" id="A0A2J5IA41"/>
<feature type="signal peptide" evidence="3">
    <location>
        <begin position="1"/>
        <end position="17"/>
    </location>
</feature>
<evidence type="ECO:0000256" key="1">
    <source>
        <dbReference type="ARBA" id="ARBA00001255"/>
    </source>
</evidence>
<dbReference type="SUPFAM" id="SSF51445">
    <property type="entry name" value="(Trans)glycosidases"/>
    <property type="match status" value="1"/>
</dbReference>
<dbReference type="Proteomes" id="UP000235023">
    <property type="component" value="Unassembled WGS sequence"/>
</dbReference>
<protein>
    <recommendedName>
        <fullName evidence="2">alpha-galactosidase</fullName>
        <ecNumber evidence="2">3.2.1.22</ecNumber>
    </recommendedName>
</protein>
<proteinExistence type="predicted"/>
<dbReference type="PANTHER" id="PTHR35273">
    <property type="entry name" value="ALPHA-1,4 POLYGALACTOSAMINIDASE, PUTATIVE (AFU_ORTHOLOGUE AFUA_3G07890)-RELATED"/>
    <property type="match status" value="1"/>
</dbReference>
<dbReference type="InterPro" id="IPR017853">
    <property type="entry name" value="GH"/>
</dbReference>
<organism evidence="5 6">
    <name type="scientific">Aspergillus taichungensis</name>
    <dbReference type="NCBI Taxonomy" id="482145"/>
    <lineage>
        <taxon>Eukaryota</taxon>
        <taxon>Fungi</taxon>
        <taxon>Dikarya</taxon>
        <taxon>Ascomycota</taxon>
        <taxon>Pezizomycotina</taxon>
        <taxon>Eurotiomycetes</taxon>
        <taxon>Eurotiomycetidae</taxon>
        <taxon>Eurotiales</taxon>
        <taxon>Aspergillaceae</taxon>
        <taxon>Aspergillus</taxon>
        <taxon>Aspergillus subgen. Circumdati</taxon>
    </lineage>
</organism>
<evidence type="ECO:0000256" key="2">
    <source>
        <dbReference type="ARBA" id="ARBA00012755"/>
    </source>
</evidence>